<dbReference type="AlphaFoldDB" id="A0A7Z2GM20"/>
<dbReference type="EMBL" id="CP046914">
    <property type="protein sequence ID" value="QGZ64302.1"/>
    <property type="molecule type" value="Genomic_DNA"/>
</dbReference>
<protein>
    <submittedName>
        <fullName evidence="2">Uncharacterized protein</fullName>
    </submittedName>
</protein>
<dbReference type="KEGG" id="pacs:FAZ98_21510"/>
<dbReference type="Proteomes" id="UP000433577">
    <property type="component" value="Chromosome 2"/>
</dbReference>
<keyword evidence="3" id="KW-1185">Reference proteome</keyword>
<accession>A0A7Z2GM20</accession>
<evidence type="ECO:0000256" key="1">
    <source>
        <dbReference type="SAM" id="MobiDB-lite"/>
    </source>
</evidence>
<feature type="region of interest" description="Disordered" evidence="1">
    <location>
        <begin position="1"/>
        <end position="28"/>
    </location>
</feature>
<evidence type="ECO:0000313" key="3">
    <source>
        <dbReference type="Proteomes" id="UP000433577"/>
    </source>
</evidence>
<name>A0A7Z2GM20_9BURK</name>
<dbReference type="OrthoDB" id="9106388at2"/>
<proteinExistence type="predicted"/>
<sequence length="114" mass="12392">MPAPKTHAHALSVALTPPAPPPVPRRSSATVLPFRAPRQWLDLALEGRTLRDTRSHLALLPRSPPGVYVTGTHERGESIRVRLDIAPEDFGFTLPRLMSTVPAATINAPQPRSP</sequence>
<evidence type="ECO:0000313" key="2">
    <source>
        <dbReference type="EMBL" id="QGZ64302.1"/>
    </source>
</evidence>
<gene>
    <name evidence="2" type="ORF">FAZ98_21510</name>
</gene>
<reference evidence="2 3" key="1">
    <citation type="submission" date="2019-12" db="EMBL/GenBank/DDBJ databases">
        <title>Paraburkholderia acidiphila 7Q-K02 sp. nov and Paraburkholderia acidisoli DHF22 sp. nov., two strains isolated from forest soil.</title>
        <authorList>
            <person name="Gao Z."/>
            <person name="Qiu L."/>
        </authorList>
    </citation>
    <scope>NUCLEOTIDE SEQUENCE [LARGE SCALE GENOMIC DNA]</scope>
    <source>
        <strain evidence="2 3">DHF22</strain>
    </source>
</reference>
<organism evidence="2 3">
    <name type="scientific">Paraburkholderia acidisoli</name>
    <dbReference type="NCBI Taxonomy" id="2571748"/>
    <lineage>
        <taxon>Bacteria</taxon>
        <taxon>Pseudomonadati</taxon>
        <taxon>Pseudomonadota</taxon>
        <taxon>Betaproteobacteria</taxon>
        <taxon>Burkholderiales</taxon>
        <taxon>Burkholderiaceae</taxon>
        <taxon>Paraburkholderia</taxon>
    </lineage>
</organism>
<dbReference type="RefSeq" id="WP_158953596.1">
    <property type="nucleotide sequence ID" value="NZ_CP046914.1"/>
</dbReference>